<dbReference type="Pfam" id="PF14772">
    <property type="entry name" value="NYD-SP28"/>
    <property type="match status" value="1"/>
</dbReference>
<feature type="compositionally biased region" description="Acidic residues" evidence="3">
    <location>
        <begin position="1"/>
        <end position="18"/>
    </location>
</feature>
<comment type="caution">
    <text evidence="5">The sequence shown here is derived from an EMBL/GenBank/DDBJ whole genome shotgun (WGS) entry which is preliminary data.</text>
</comment>
<feature type="coiled-coil region" evidence="2">
    <location>
        <begin position="177"/>
        <end position="211"/>
    </location>
</feature>
<evidence type="ECO:0000256" key="1">
    <source>
        <dbReference type="ARBA" id="ARBA00023054"/>
    </source>
</evidence>
<dbReference type="PANTHER" id="PTHR21625">
    <property type="entry name" value="NYD-SP28 PROTEIN"/>
    <property type="match status" value="1"/>
</dbReference>
<organism evidence="5 6">
    <name type="scientific">Paralvinella palmiformis</name>
    <dbReference type="NCBI Taxonomy" id="53620"/>
    <lineage>
        <taxon>Eukaryota</taxon>
        <taxon>Metazoa</taxon>
        <taxon>Spiralia</taxon>
        <taxon>Lophotrochozoa</taxon>
        <taxon>Annelida</taxon>
        <taxon>Polychaeta</taxon>
        <taxon>Sedentaria</taxon>
        <taxon>Canalipalpata</taxon>
        <taxon>Terebellida</taxon>
        <taxon>Terebelliformia</taxon>
        <taxon>Alvinellidae</taxon>
        <taxon>Paralvinella</taxon>
    </lineage>
</organism>
<proteinExistence type="predicted"/>
<accession>A0AAD9N795</accession>
<feature type="domain" description="Dynein regulatory complex protein 1/2 N-terminal" evidence="4">
    <location>
        <begin position="86"/>
        <end position="187"/>
    </location>
</feature>
<dbReference type="InterPro" id="IPR039750">
    <property type="entry name" value="DRC1/DRC2"/>
</dbReference>
<keyword evidence="1 2" id="KW-0175">Coiled coil</keyword>
<dbReference type="GO" id="GO:0005858">
    <property type="term" value="C:axonemal dynein complex"/>
    <property type="evidence" value="ECO:0007669"/>
    <property type="project" value="InterPro"/>
</dbReference>
<feature type="compositionally biased region" description="Basic and acidic residues" evidence="3">
    <location>
        <begin position="46"/>
        <end position="63"/>
    </location>
</feature>
<evidence type="ECO:0000256" key="2">
    <source>
        <dbReference type="SAM" id="Coils"/>
    </source>
</evidence>
<feature type="region of interest" description="Disordered" evidence="3">
    <location>
        <begin position="1"/>
        <end position="23"/>
    </location>
</feature>
<evidence type="ECO:0000256" key="3">
    <source>
        <dbReference type="SAM" id="MobiDB-lite"/>
    </source>
</evidence>
<dbReference type="GO" id="GO:0003352">
    <property type="term" value="P:regulation of cilium movement"/>
    <property type="evidence" value="ECO:0007669"/>
    <property type="project" value="TreeGrafter"/>
</dbReference>
<evidence type="ECO:0000259" key="4">
    <source>
        <dbReference type="Pfam" id="PF14772"/>
    </source>
</evidence>
<dbReference type="EMBL" id="JAODUP010000206">
    <property type="protein sequence ID" value="KAK2156744.1"/>
    <property type="molecule type" value="Genomic_DNA"/>
</dbReference>
<evidence type="ECO:0000313" key="5">
    <source>
        <dbReference type="EMBL" id="KAK2156744.1"/>
    </source>
</evidence>
<gene>
    <name evidence="5" type="ORF">LSH36_206g03032</name>
</gene>
<dbReference type="InterPro" id="IPR039505">
    <property type="entry name" value="DRC1/2_N"/>
</dbReference>
<dbReference type="AlphaFoldDB" id="A0AAD9N795"/>
<dbReference type="PANTHER" id="PTHR21625:SF1">
    <property type="entry name" value="DYNEIN REGULATORY COMPLEX PROTEIN 1"/>
    <property type="match status" value="1"/>
</dbReference>
<evidence type="ECO:0000313" key="6">
    <source>
        <dbReference type="Proteomes" id="UP001208570"/>
    </source>
</evidence>
<feature type="region of interest" description="Disordered" evidence="3">
    <location>
        <begin position="38"/>
        <end position="63"/>
    </location>
</feature>
<name>A0AAD9N795_9ANNE</name>
<reference evidence="5" key="1">
    <citation type="journal article" date="2023" name="Mol. Biol. Evol.">
        <title>Third-Generation Sequencing Reveals the Adaptive Role of the Epigenome in Three Deep-Sea Polychaetes.</title>
        <authorList>
            <person name="Perez M."/>
            <person name="Aroh O."/>
            <person name="Sun Y."/>
            <person name="Lan Y."/>
            <person name="Juniper S.K."/>
            <person name="Young C.R."/>
            <person name="Angers B."/>
            <person name="Qian P.Y."/>
        </authorList>
    </citation>
    <scope>NUCLEOTIDE SEQUENCE</scope>
    <source>
        <strain evidence="5">P08H-3</strain>
    </source>
</reference>
<dbReference type="GO" id="GO:0060285">
    <property type="term" value="P:cilium-dependent cell motility"/>
    <property type="evidence" value="ECO:0007669"/>
    <property type="project" value="TreeGrafter"/>
</dbReference>
<dbReference type="GO" id="GO:0070286">
    <property type="term" value="P:axonemal dynein complex assembly"/>
    <property type="evidence" value="ECO:0007669"/>
    <property type="project" value="InterPro"/>
</dbReference>
<sequence>MSSSGEEEEAGPDVDSNDPEERIAARRLRIQRRFELQKKAQMGEQMDEKKEAKEELTKSRKQMEDSRLRLMKLKLDGFDLVTAIRVAGDAREAARRVEEDEARRVRKEKLDAEAKSGAERFDDITKKWESALQKEIPQDLHEMLMQQKAACDAMIDEKNKLINDFQMELKQKDDHYVKDLKKQADDIDLLIERMDEQVKQLTKAKREELDEIEKAFVAERRDMLELHSKKWDSAMQQRRDRELEYMKAREKRVEEYEQQLQHLRVQDTEEYNQVKIKLETDVQILQQQLQQMKATYQLNQEKLEYNFQVLRKRDDENMVTKSQQKRKITRFVYYNNDVFM</sequence>
<protein>
    <recommendedName>
        <fullName evidence="4">Dynein regulatory complex protein 1/2 N-terminal domain-containing protein</fullName>
    </recommendedName>
</protein>
<feature type="coiled-coil region" evidence="2">
    <location>
        <begin position="246"/>
        <end position="302"/>
    </location>
</feature>
<keyword evidence="6" id="KW-1185">Reference proteome</keyword>
<dbReference type="Proteomes" id="UP001208570">
    <property type="component" value="Unassembled WGS sequence"/>
</dbReference>